<organism evidence="6 7">
    <name type="scientific">Paracoccus sanguinis</name>
    <dbReference type="NCBI Taxonomy" id="1545044"/>
    <lineage>
        <taxon>Bacteria</taxon>
        <taxon>Pseudomonadati</taxon>
        <taxon>Pseudomonadota</taxon>
        <taxon>Alphaproteobacteria</taxon>
        <taxon>Rhodobacterales</taxon>
        <taxon>Paracoccaceae</taxon>
        <taxon>Paracoccus</taxon>
    </lineage>
</organism>
<dbReference type="PANTHER" id="PTHR13966">
    <property type="entry name" value="ENDONUCLEASE RELATED"/>
    <property type="match status" value="1"/>
</dbReference>
<keyword evidence="6" id="KW-0255">Endonuclease</keyword>
<dbReference type="Gene3D" id="3.40.570.10">
    <property type="entry name" value="Extracellular Endonuclease, subunit A"/>
    <property type="match status" value="1"/>
</dbReference>
<dbReference type="Pfam" id="PF01223">
    <property type="entry name" value="Endonuclease_NS"/>
    <property type="match status" value="1"/>
</dbReference>
<dbReference type="GO" id="GO:0016787">
    <property type="term" value="F:hydrolase activity"/>
    <property type="evidence" value="ECO:0007669"/>
    <property type="project" value="InterPro"/>
</dbReference>
<dbReference type="Proteomes" id="UP000182944">
    <property type="component" value="Unassembled WGS sequence"/>
</dbReference>
<dbReference type="OrthoDB" id="500593at2"/>
<reference evidence="7" key="1">
    <citation type="submission" date="2016-10" db="EMBL/GenBank/DDBJ databases">
        <authorList>
            <person name="Varghese N."/>
            <person name="Submissions S."/>
        </authorList>
    </citation>
    <scope>NUCLEOTIDE SEQUENCE [LARGE SCALE GENOMIC DNA]</scope>
    <source>
        <strain evidence="7">DSM 29303</strain>
    </source>
</reference>
<evidence type="ECO:0000256" key="2">
    <source>
        <dbReference type="PIRSR" id="PIRSR640255-2"/>
    </source>
</evidence>
<dbReference type="GO" id="GO:0004519">
    <property type="term" value="F:endonuclease activity"/>
    <property type="evidence" value="ECO:0007669"/>
    <property type="project" value="UniProtKB-KW"/>
</dbReference>
<dbReference type="InterPro" id="IPR044929">
    <property type="entry name" value="DNA/RNA_non-sp_Endonuclease_sf"/>
</dbReference>
<proteinExistence type="predicted"/>
<dbReference type="GO" id="GO:0046872">
    <property type="term" value="F:metal ion binding"/>
    <property type="evidence" value="ECO:0007669"/>
    <property type="project" value="UniProtKB-KW"/>
</dbReference>
<feature type="domain" description="DNA/RNA non-specific endonuclease/pyrophosphatase/phosphodiesterase" evidence="5">
    <location>
        <begin position="442"/>
        <end position="661"/>
    </location>
</feature>
<keyword evidence="6" id="KW-0540">Nuclease</keyword>
<evidence type="ECO:0000256" key="3">
    <source>
        <dbReference type="SAM" id="MobiDB-lite"/>
    </source>
</evidence>
<feature type="region of interest" description="Disordered" evidence="3">
    <location>
        <begin position="27"/>
        <end position="65"/>
    </location>
</feature>
<evidence type="ECO:0000259" key="4">
    <source>
        <dbReference type="SMART" id="SM00477"/>
    </source>
</evidence>
<evidence type="ECO:0000259" key="5">
    <source>
        <dbReference type="SMART" id="SM00892"/>
    </source>
</evidence>
<dbReference type="InterPro" id="IPR044925">
    <property type="entry name" value="His-Me_finger_sf"/>
</dbReference>
<dbReference type="InterPro" id="IPR040255">
    <property type="entry name" value="Non-specific_endonuclease"/>
</dbReference>
<accession>A0A1H2XXP4</accession>
<dbReference type="EMBL" id="FNNA01000002">
    <property type="protein sequence ID" value="SDW97184.1"/>
    <property type="molecule type" value="Genomic_DNA"/>
</dbReference>
<dbReference type="SUPFAM" id="SSF50494">
    <property type="entry name" value="Trypsin-like serine proteases"/>
    <property type="match status" value="1"/>
</dbReference>
<name>A0A1H2XXP4_9RHOB</name>
<dbReference type="SMART" id="SM00477">
    <property type="entry name" value="NUC"/>
    <property type="match status" value="1"/>
</dbReference>
<feature type="region of interest" description="Disordered" evidence="3">
    <location>
        <begin position="372"/>
        <end position="393"/>
    </location>
</feature>
<dbReference type="Gene3D" id="2.40.10.120">
    <property type="match status" value="1"/>
</dbReference>
<dbReference type="AlphaFoldDB" id="A0A1H2XXP4"/>
<keyword evidence="7" id="KW-1185">Reference proteome</keyword>
<dbReference type="RefSeq" id="WP_139305970.1">
    <property type="nucleotide sequence ID" value="NZ_JRKP01000131.1"/>
</dbReference>
<feature type="domain" description="ENPP1-3/EXOG-like endonuclease/phosphodiesterase" evidence="4">
    <location>
        <begin position="443"/>
        <end position="661"/>
    </location>
</feature>
<dbReference type="CDD" id="cd00091">
    <property type="entry name" value="NUC"/>
    <property type="match status" value="1"/>
</dbReference>
<dbReference type="InterPro" id="IPR001604">
    <property type="entry name" value="Endo_G_ENPP1-like_dom"/>
</dbReference>
<dbReference type="GO" id="GO:0003676">
    <property type="term" value="F:nucleic acid binding"/>
    <property type="evidence" value="ECO:0007669"/>
    <property type="project" value="InterPro"/>
</dbReference>
<dbReference type="Pfam" id="PF13365">
    <property type="entry name" value="Trypsin_2"/>
    <property type="match status" value="1"/>
</dbReference>
<dbReference type="InterPro" id="IPR020821">
    <property type="entry name" value="ENPP1-3/EXOG-like_nuc-like"/>
</dbReference>
<feature type="binding site" evidence="2">
    <location>
        <position position="540"/>
    </location>
    <ligand>
        <name>Mg(2+)</name>
        <dbReference type="ChEBI" id="CHEBI:18420"/>
        <note>catalytic</note>
    </ligand>
</feature>
<evidence type="ECO:0000313" key="6">
    <source>
        <dbReference type="EMBL" id="SDW97184.1"/>
    </source>
</evidence>
<dbReference type="SUPFAM" id="SSF54060">
    <property type="entry name" value="His-Me finger endonucleases"/>
    <property type="match status" value="1"/>
</dbReference>
<dbReference type="PANTHER" id="PTHR13966:SF5">
    <property type="entry name" value="ENDONUCLEASE G, MITOCHONDRIAL"/>
    <property type="match status" value="1"/>
</dbReference>
<evidence type="ECO:0000313" key="7">
    <source>
        <dbReference type="Proteomes" id="UP000182944"/>
    </source>
</evidence>
<feature type="compositionally biased region" description="Low complexity" evidence="3">
    <location>
        <begin position="373"/>
        <end position="389"/>
    </location>
</feature>
<keyword evidence="6" id="KW-0378">Hydrolase</keyword>
<sequence>MRRLESLRASANFDRVLARAARQLAAAADTPPAAPGPMADAGPDPAGAAPPLEGATAPPPPMTSGLEGFAGAIVVTGDADPASAVDEAAQRIAEGAPPAPGREAVQYAVEAIVLDTMRPPWLIVGDAIRIDRDFDRSDLVSGRLDLFNGLCRPVGRVDLIHHATNEFVGTGWPIAPGIVVTNRHVAQEFAEADAFGRLRFRRGLDDQPIEATLNCIAQHETDGLRRRTFVNEVLFVAGPGEPDMAFLRIEPATGIEPLPISARPAAKGEPVGAIGYPARDSRNDATVMGQVFQDIYNVKRFSPGFVMEVQPDGATFTTDYSTLGGNSGSAIVSLDSGEVVGLHFAGAYHSANYGVPVDLVTAALRAVLPRTHPSAAVPGPDGAAPGPEAAPRDRVTAPEALAGREGYDPAFLGPDRRVELPDVGDWGDDLAPVTGRDDGQLTYRHFSVLQSASRRIPLLTAVNIDGAQAQPLKRRDRWALDGRIDAAHQIGGAFYADNPFDKGHMVRRRDPGWGTPEAAREGEEDSFHYTNAAPQHAALNQRHWAGLEDYLMGAAETRGFRLSVFTGPVLRESDRPLAGAAPPPDGGAPIRIPEEFWKVAVMINDATGALHATGYVLSQGRMIRDLTEAAFVLGAYRTYQLPIRQIEAATGLDFGDALRDADPLDPGGRELAPRRAVPINGPDDLVL</sequence>
<keyword evidence="2" id="KW-0479">Metal-binding</keyword>
<evidence type="ECO:0000256" key="1">
    <source>
        <dbReference type="PIRSR" id="PIRSR640255-1"/>
    </source>
</evidence>
<dbReference type="STRING" id="1545044.SAMN05444276_102650"/>
<protein>
    <submittedName>
        <fullName evidence="6">Endonuclease G</fullName>
    </submittedName>
</protein>
<feature type="compositionally biased region" description="Low complexity" evidence="3">
    <location>
        <begin position="27"/>
        <end position="56"/>
    </location>
</feature>
<gene>
    <name evidence="6" type="ORF">SAMN05444276_102650</name>
</gene>
<dbReference type="InterPro" id="IPR009003">
    <property type="entry name" value="Peptidase_S1_PA"/>
</dbReference>
<dbReference type="SMART" id="SM00892">
    <property type="entry name" value="Endonuclease_NS"/>
    <property type="match status" value="1"/>
</dbReference>
<feature type="active site" description="Proton acceptor" evidence="1">
    <location>
        <position position="504"/>
    </location>
</feature>